<evidence type="ECO:0000313" key="6">
    <source>
        <dbReference type="Proteomes" id="UP000366872"/>
    </source>
</evidence>
<dbReference type="GO" id="GO:0031419">
    <property type="term" value="F:cobalamin binding"/>
    <property type="evidence" value="ECO:0007669"/>
    <property type="project" value="InterPro"/>
</dbReference>
<evidence type="ECO:0000259" key="3">
    <source>
        <dbReference type="PROSITE" id="PS51332"/>
    </source>
</evidence>
<dbReference type="Pfam" id="PF02310">
    <property type="entry name" value="B12-binding"/>
    <property type="match status" value="1"/>
</dbReference>
<dbReference type="GO" id="GO:0050667">
    <property type="term" value="P:homocysteine metabolic process"/>
    <property type="evidence" value="ECO:0007669"/>
    <property type="project" value="TreeGrafter"/>
</dbReference>
<dbReference type="GO" id="GO:0046872">
    <property type="term" value="F:metal ion binding"/>
    <property type="evidence" value="ECO:0007669"/>
    <property type="project" value="UniProtKB-KW"/>
</dbReference>
<keyword evidence="1" id="KW-0479">Metal-binding</keyword>
<dbReference type="InterPro" id="IPR036724">
    <property type="entry name" value="Cobalamin-bd_sf"/>
</dbReference>
<dbReference type="InterPro" id="IPR006158">
    <property type="entry name" value="Cobalamin-bd"/>
</dbReference>
<dbReference type="Gene3D" id="1.10.1240.10">
    <property type="entry name" value="Methionine synthase domain"/>
    <property type="match status" value="1"/>
</dbReference>
<evidence type="ECO:0000259" key="4">
    <source>
        <dbReference type="PROSITE" id="PS51337"/>
    </source>
</evidence>
<dbReference type="SUPFAM" id="SSF52242">
    <property type="entry name" value="Cobalamin (vitamin B12)-binding domain"/>
    <property type="match status" value="1"/>
</dbReference>
<dbReference type="GO" id="GO:0008705">
    <property type="term" value="F:methionine synthase activity"/>
    <property type="evidence" value="ECO:0007669"/>
    <property type="project" value="TreeGrafter"/>
</dbReference>
<dbReference type="Proteomes" id="UP000366872">
    <property type="component" value="Unassembled WGS sequence"/>
</dbReference>
<dbReference type="AlphaFoldDB" id="A0A6C2TZV1"/>
<dbReference type="InterPro" id="IPR036594">
    <property type="entry name" value="Meth_synthase_dom"/>
</dbReference>
<dbReference type="SMART" id="SM01018">
    <property type="entry name" value="B12-binding_2"/>
    <property type="match status" value="1"/>
</dbReference>
<dbReference type="RefSeq" id="WP_136078507.1">
    <property type="nucleotide sequence ID" value="NZ_CAAHFG010000001.1"/>
</dbReference>
<dbReference type="SUPFAM" id="SSF47644">
    <property type="entry name" value="Methionine synthase domain"/>
    <property type="match status" value="1"/>
</dbReference>
<dbReference type="Pfam" id="PF02607">
    <property type="entry name" value="B12-binding_2"/>
    <property type="match status" value="1"/>
</dbReference>
<accession>A0A6C2TZV1</accession>
<feature type="domain" description="B12-binding" evidence="3">
    <location>
        <begin position="88"/>
        <end position="208"/>
    </location>
</feature>
<feature type="domain" description="B12-binding N-terminal" evidence="4">
    <location>
        <begin position="1"/>
        <end position="88"/>
    </location>
</feature>
<dbReference type="InterPro" id="IPR050554">
    <property type="entry name" value="Met_Synthase/Corrinoid"/>
</dbReference>
<evidence type="ECO:0000256" key="2">
    <source>
        <dbReference type="ARBA" id="ARBA00023285"/>
    </source>
</evidence>
<dbReference type="GO" id="GO:0005829">
    <property type="term" value="C:cytosol"/>
    <property type="evidence" value="ECO:0007669"/>
    <property type="project" value="TreeGrafter"/>
</dbReference>
<proteinExistence type="predicted"/>
<dbReference type="GO" id="GO:0046653">
    <property type="term" value="P:tetrahydrofolate metabolic process"/>
    <property type="evidence" value="ECO:0007669"/>
    <property type="project" value="TreeGrafter"/>
</dbReference>
<reference evidence="5 6" key="1">
    <citation type="submission" date="2019-04" db="EMBL/GenBank/DDBJ databases">
        <authorList>
            <person name="Van Vliet M D."/>
        </authorList>
    </citation>
    <scope>NUCLEOTIDE SEQUENCE [LARGE SCALE GENOMIC DNA]</scope>
    <source>
        <strain evidence="5 6">F1</strain>
    </source>
</reference>
<keyword evidence="6" id="KW-1185">Reference proteome</keyword>
<keyword evidence="2" id="KW-0170">Cobalt</keyword>
<dbReference type="PROSITE" id="PS51337">
    <property type="entry name" value="B12_BINDING_NTER"/>
    <property type="match status" value="1"/>
</dbReference>
<dbReference type="PANTHER" id="PTHR45833:SF1">
    <property type="entry name" value="METHIONINE SYNTHASE"/>
    <property type="match status" value="1"/>
</dbReference>
<dbReference type="PROSITE" id="PS51332">
    <property type="entry name" value="B12_BINDING"/>
    <property type="match status" value="1"/>
</dbReference>
<dbReference type="InterPro" id="IPR003759">
    <property type="entry name" value="Cbl-bd_cap"/>
</dbReference>
<sequence length="208" mass="21781">MARNEELFEAVLKGKRKDVAALVQTEIDAGTNVESILMESMVPAMAEIGDRFSRNEAYVPEMLIAARAMQAGLDLLDPLLQEAGHKPIGKVAIGTVKGDLHDIGKNLVAMMLKGAGFEVMDLGVDCDVDKYKEAVGNGAQCVMLSALLTTTMPYMKEVVAGLEGSGAKVLIGGAPVTQDYANEIGADGYSDDANTAVHAAKAILGIAA</sequence>
<name>A0A6C2TZV1_PONDE</name>
<organism evidence="5 6">
    <name type="scientific">Pontiella desulfatans</name>
    <dbReference type="NCBI Taxonomy" id="2750659"/>
    <lineage>
        <taxon>Bacteria</taxon>
        <taxon>Pseudomonadati</taxon>
        <taxon>Kiritimatiellota</taxon>
        <taxon>Kiritimatiellia</taxon>
        <taxon>Kiritimatiellales</taxon>
        <taxon>Pontiellaceae</taxon>
        <taxon>Pontiella</taxon>
    </lineage>
</organism>
<dbReference type="EMBL" id="CAAHFG010000001">
    <property type="protein sequence ID" value="VGO12881.1"/>
    <property type="molecule type" value="Genomic_DNA"/>
</dbReference>
<dbReference type="CDD" id="cd02070">
    <property type="entry name" value="corrinoid_protein_B12-BD"/>
    <property type="match status" value="1"/>
</dbReference>
<protein>
    <submittedName>
        <fullName evidence="5">Methionine synthase</fullName>
    </submittedName>
</protein>
<dbReference type="PANTHER" id="PTHR45833">
    <property type="entry name" value="METHIONINE SYNTHASE"/>
    <property type="match status" value="1"/>
</dbReference>
<evidence type="ECO:0000256" key="1">
    <source>
        <dbReference type="ARBA" id="ARBA00022723"/>
    </source>
</evidence>
<dbReference type="Gene3D" id="3.40.50.280">
    <property type="entry name" value="Cobalamin-binding domain"/>
    <property type="match status" value="1"/>
</dbReference>
<evidence type="ECO:0000313" key="5">
    <source>
        <dbReference type="EMBL" id="VGO12881.1"/>
    </source>
</evidence>
<gene>
    <name evidence="5" type="primary">metH_1</name>
    <name evidence="5" type="ORF">PDESU_01435</name>
</gene>